<dbReference type="Pfam" id="PF05504">
    <property type="entry name" value="Spore_GerAC"/>
    <property type="match status" value="1"/>
</dbReference>
<dbReference type="InterPro" id="IPR046953">
    <property type="entry name" value="Spore_GerAC-like_C"/>
</dbReference>
<evidence type="ECO:0000256" key="5">
    <source>
        <dbReference type="ARBA" id="ARBA00023136"/>
    </source>
</evidence>
<feature type="domain" description="Spore germination protein N-terminal" evidence="9">
    <location>
        <begin position="22"/>
        <end position="199"/>
    </location>
</feature>
<keyword evidence="11" id="KW-1185">Reference proteome</keyword>
<evidence type="ECO:0000256" key="7">
    <source>
        <dbReference type="ARBA" id="ARBA00023288"/>
    </source>
</evidence>
<dbReference type="Proteomes" id="UP001597180">
    <property type="component" value="Unassembled WGS sequence"/>
</dbReference>
<dbReference type="PANTHER" id="PTHR35789:SF1">
    <property type="entry name" value="SPORE GERMINATION PROTEIN B3"/>
    <property type="match status" value="1"/>
</dbReference>
<name>A0ABW3UNP2_9BACL</name>
<dbReference type="EMBL" id="JBHTLU010000015">
    <property type="protein sequence ID" value="MFD1221230.1"/>
    <property type="molecule type" value="Genomic_DNA"/>
</dbReference>
<keyword evidence="4" id="KW-0732">Signal</keyword>
<sequence>MKPFKKLICALPLILLLEGCWDRTELNDLGLITAFALDKGKNNNVLVSVQIVIPQNQSGGIASGGGGGGVGGGAMKRTTIRRAEGIDTADALSKLQRVIPRKQFWGQCKVFIFGEDLAKSGIQEQLDFLLRHPQPRERGLMFVSKGKAGDALELFPPIERSSAEAIRKLSDLKIGMQVTMEQLSIMLKGESKAAALPLLYILPTTKSADPYQTIPYIFGTAVFKKDRMIGTISEDLTRGVLWINNEIREYTVTFKMKGAGRTGKEDSGNVSLKPIRASVKLIPNIQGKQWSMTIKVITEGDIIQNGTVLNPMDPELLDQMNLAYQKDVTKRIQRALDEVQHRLKTDVFHFAREFHRKYPKQWEASKDRWDEIFPKLKVNIEVNTNITRTGNLNAPGGLPLEEVKEK</sequence>
<comment type="similarity">
    <text evidence="2">Belongs to the GerABKC lipoprotein family.</text>
</comment>
<dbReference type="PANTHER" id="PTHR35789">
    <property type="entry name" value="SPORE GERMINATION PROTEIN B3"/>
    <property type="match status" value="1"/>
</dbReference>
<dbReference type="InterPro" id="IPR057336">
    <property type="entry name" value="GerAC_N"/>
</dbReference>
<proteinExistence type="inferred from homology"/>
<dbReference type="Pfam" id="PF25198">
    <property type="entry name" value="Spore_GerAC_N"/>
    <property type="match status" value="1"/>
</dbReference>
<evidence type="ECO:0000256" key="6">
    <source>
        <dbReference type="ARBA" id="ARBA00023139"/>
    </source>
</evidence>
<evidence type="ECO:0000256" key="2">
    <source>
        <dbReference type="ARBA" id="ARBA00007886"/>
    </source>
</evidence>
<evidence type="ECO:0000259" key="8">
    <source>
        <dbReference type="Pfam" id="PF05504"/>
    </source>
</evidence>
<organism evidence="10 11">
    <name type="scientific">Paenibacillus vulneris</name>
    <dbReference type="NCBI Taxonomy" id="1133364"/>
    <lineage>
        <taxon>Bacteria</taxon>
        <taxon>Bacillati</taxon>
        <taxon>Bacillota</taxon>
        <taxon>Bacilli</taxon>
        <taxon>Bacillales</taxon>
        <taxon>Paenibacillaceae</taxon>
        <taxon>Paenibacillus</taxon>
    </lineage>
</organism>
<evidence type="ECO:0000259" key="9">
    <source>
        <dbReference type="Pfam" id="PF25198"/>
    </source>
</evidence>
<keyword evidence="5" id="KW-0472">Membrane</keyword>
<dbReference type="Gene3D" id="3.30.300.210">
    <property type="entry name" value="Nutrient germinant receptor protein C, domain 3"/>
    <property type="match status" value="1"/>
</dbReference>
<dbReference type="InterPro" id="IPR038501">
    <property type="entry name" value="Spore_GerAC_C_sf"/>
</dbReference>
<evidence type="ECO:0000256" key="3">
    <source>
        <dbReference type="ARBA" id="ARBA00022544"/>
    </source>
</evidence>
<accession>A0ABW3UNP2</accession>
<comment type="caution">
    <text evidence="10">The sequence shown here is derived from an EMBL/GenBank/DDBJ whole genome shotgun (WGS) entry which is preliminary data.</text>
</comment>
<gene>
    <name evidence="10" type="ORF">ACFQ4B_13985</name>
</gene>
<evidence type="ECO:0000256" key="1">
    <source>
        <dbReference type="ARBA" id="ARBA00004635"/>
    </source>
</evidence>
<evidence type="ECO:0000313" key="11">
    <source>
        <dbReference type="Proteomes" id="UP001597180"/>
    </source>
</evidence>
<evidence type="ECO:0000256" key="4">
    <source>
        <dbReference type="ARBA" id="ARBA00022729"/>
    </source>
</evidence>
<dbReference type="NCBIfam" id="TIGR02887">
    <property type="entry name" value="spore_ger_x_C"/>
    <property type="match status" value="1"/>
</dbReference>
<keyword evidence="3" id="KW-0309">Germination</keyword>
<comment type="subcellular location">
    <subcellularLocation>
        <location evidence="1">Membrane</location>
        <topology evidence="1">Lipid-anchor</topology>
    </subcellularLocation>
</comment>
<keyword evidence="6" id="KW-0564">Palmitate</keyword>
<keyword evidence="7" id="KW-0449">Lipoprotein</keyword>
<dbReference type="RefSeq" id="WP_079909729.1">
    <property type="nucleotide sequence ID" value="NZ_BAABJG010000021.1"/>
</dbReference>
<dbReference type="InterPro" id="IPR008844">
    <property type="entry name" value="Spore_GerAC-like"/>
</dbReference>
<feature type="domain" description="Spore germination GerAC-like C-terminal" evidence="8">
    <location>
        <begin position="219"/>
        <end position="390"/>
    </location>
</feature>
<protein>
    <submittedName>
        <fullName evidence="10">Ger(X)C family spore germination protein</fullName>
    </submittedName>
</protein>
<reference evidence="11" key="1">
    <citation type="journal article" date="2019" name="Int. J. Syst. Evol. Microbiol.">
        <title>The Global Catalogue of Microorganisms (GCM) 10K type strain sequencing project: providing services to taxonomists for standard genome sequencing and annotation.</title>
        <authorList>
            <consortium name="The Broad Institute Genomics Platform"/>
            <consortium name="The Broad Institute Genome Sequencing Center for Infectious Disease"/>
            <person name="Wu L."/>
            <person name="Ma J."/>
        </authorList>
    </citation>
    <scope>NUCLEOTIDE SEQUENCE [LARGE SCALE GENOMIC DNA]</scope>
    <source>
        <strain evidence="11">CCUG 53270</strain>
    </source>
</reference>
<evidence type="ECO:0000313" key="10">
    <source>
        <dbReference type="EMBL" id="MFD1221230.1"/>
    </source>
</evidence>